<dbReference type="GO" id="GO:0006624">
    <property type="term" value="P:vacuolar protein processing"/>
    <property type="evidence" value="ECO:0007669"/>
    <property type="project" value="TreeGrafter"/>
</dbReference>
<evidence type="ECO:0000313" key="3">
    <source>
        <dbReference type="Proteomes" id="UP001457282"/>
    </source>
</evidence>
<dbReference type="InterPro" id="IPR001096">
    <property type="entry name" value="Peptidase_C13"/>
</dbReference>
<dbReference type="Proteomes" id="UP001457282">
    <property type="component" value="Unassembled WGS sequence"/>
</dbReference>
<dbReference type="PANTHER" id="PTHR12000:SF50">
    <property type="entry name" value="VACUOLAR-PROCESSING ENZYME GAMMA-ISOZYME"/>
    <property type="match status" value="1"/>
</dbReference>
<dbReference type="GO" id="GO:0005773">
    <property type="term" value="C:vacuole"/>
    <property type="evidence" value="ECO:0007669"/>
    <property type="project" value="GOC"/>
</dbReference>
<protein>
    <recommendedName>
        <fullName evidence="4">Legumain</fullName>
    </recommendedName>
</protein>
<name>A0AAW1WYZ5_RUBAR</name>
<proteinExistence type="inferred from homology"/>
<comment type="similarity">
    <text evidence="1">Belongs to the peptidase C13 family.</text>
</comment>
<comment type="caution">
    <text evidence="2">The sequence shown here is derived from an EMBL/GenBank/DDBJ whole genome shotgun (WGS) entry which is preliminary data.</text>
</comment>
<keyword evidence="3" id="KW-1185">Reference proteome</keyword>
<gene>
    <name evidence="2" type="ORF">M0R45_026972</name>
</gene>
<evidence type="ECO:0008006" key="4">
    <source>
        <dbReference type="Google" id="ProtNLM"/>
    </source>
</evidence>
<dbReference type="GO" id="GO:0051603">
    <property type="term" value="P:proteolysis involved in protein catabolic process"/>
    <property type="evidence" value="ECO:0007669"/>
    <property type="project" value="TreeGrafter"/>
</dbReference>
<dbReference type="Pfam" id="PF01650">
    <property type="entry name" value="Peptidase_C13"/>
    <property type="match status" value="1"/>
</dbReference>
<dbReference type="EMBL" id="JBEDUW010000005">
    <property type="protein sequence ID" value="KAK9929902.1"/>
    <property type="molecule type" value="Genomic_DNA"/>
</dbReference>
<dbReference type="Gene3D" id="3.40.50.1460">
    <property type="match status" value="1"/>
</dbReference>
<evidence type="ECO:0000313" key="2">
    <source>
        <dbReference type="EMBL" id="KAK9929902.1"/>
    </source>
</evidence>
<organism evidence="2 3">
    <name type="scientific">Rubus argutus</name>
    <name type="common">Southern blackberry</name>
    <dbReference type="NCBI Taxonomy" id="59490"/>
    <lineage>
        <taxon>Eukaryota</taxon>
        <taxon>Viridiplantae</taxon>
        <taxon>Streptophyta</taxon>
        <taxon>Embryophyta</taxon>
        <taxon>Tracheophyta</taxon>
        <taxon>Spermatophyta</taxon>
        <taxon>Magnoliopsida</taxon>
        <taxon>eudicotyledons</taxon>
        <taxon>Gunneridae</taxon>
        <taxon>Pentapetalae</taxon>
        <taxon>rosids</taxon>
        <taxon>fabids</taxon>
        <taxon>Rosales</taxon>
        <taxon>Rosaceae</taxon>
        <taxon>Rosoideae</taxon>
        <taxon>Rosoideae incertae sedis</taxon>
        <taxon>Rubus</taxon>
    </lineage>
</organism>
<dbReference type="PANTHER" id="PTHR12000">
    <property type="entry name" value="HEMOGLOBINASE FAMILY MEMBER"/>
    <property type="match status" value="1"/>
</dbReference>
<evidence type="ECO:0000256" key="1">
    <source>
        <dbReference type="ARBA" id="ARBA00009941"/>
    </source>
</evidence>
<accession>A0AAW1WYZ5</accession>
<dbReference type="GO" id="GO:0004197">
    <property type="term" value="F:cysteine-type endopeptidase activity"/>
    <property type="evidence" value="ECO:0007669"/>
    <property type="project" value="TreeGrafter"/>
</dbReference>
<dbReference type="AlphaFoldDB" id="A0AAW1WYZ5"/>
<sequence length="83" mass="9382">MVIYLEGCESGSMFEEFGTCVGDLHSFSWMEDCDANDLCKEIFGVQYGRVRNRTEESHVMKYGDMSHIMEFLLTCMGGSSSKS</sequence>
<reference evidence="2 3" key="1">
    <citation type="journal article" date="2023" name="G3 (Bethesda)">
        <title>A chromosome-length genome assembly and annotation of blackberry (Rubus argutus, cv. 'Hillquist').</title>
        <authorList>
            <person name="Bruna T."/>
            <person name="Aryal R."/>
            <person name="Dudchenko O."/>
            <person name="Sargent D.J."/>
            <person name="Mead D."/>
            <person name="Buti M."/>
            <person name="Cavallini A."/>
            <person name="Hytonen T."/>
            <person name="Andres J."/>
            <person name="Pham M."/>
            <person name="Weisz D."/>
            <person name="Mascagni F."/>
            <person name="Usai G."/>
            <person name="Natali L."/>
            <person name="Bassil N."/>
            <person name="Fernandez G.E."/>
            <person name="Lomsadze A."/>
            <person name="Armour M."/>
            <person name="Olukolu B."/>
            <person name="Poorten T."/>
            <person name="Britton C."/>
            <person name="Davik J."/>
            <person name="Ashrafi H."/>
            <person name="Aiden E.L."/>
            <person name="Borodovsky M."/>
            <person name="Worthington M."/>
        </authorList>
    </citation>
    <scope>NUCLEOTIDE SEQUENCE [LARGE SCALE GENOMIC DNA]</scope>
    <source>
        <strain evidence="2">PI 553951</strain>
    </source>
</reference>